<keyword evidence="2" id="KW-1185">Reference proteome</keyword>
<evidence type="ECO:0000313" key="2">
    <source>
        <dbReference type="Proteomes" id="UP000044377"/>
    </source>
</evidence>
<reference evidence="2" key="1">
    <citation type="submission" date="2015-01" db="EMBL/GenBank/DDBJ databases">
        <authorList>
            <person name="Paterson Steve"/>
        </authorList>
    </citation>
    <scope>NUCLEOTIDE SEQUENCE [LARGE SCALE GENOMIC DNA]</scope>
    <source>
        <strain evidence="2">OBR1</strain>
    </source>
</reference>
<organism evidence="1 2">
    <name type="scientific">Brenneria goodwinii</name>
    <dbReference type="NCBI Taxonomy" id="1109412"/>
    <lineage>
        <taxon>Bacteria</taxon>
        <taxon>Pseudomonadati</taxon>
        <taxon>Pseudomonadota</taxon>
        <taxon>Gammaproteobacteria</taxon>
        <taxon>Enterobacterales</taxon>
        <taxon>Pectobacteriaceae</taxon>
        <taxon>Brenneria</taxon>
    </lineage>
</organism>
<sequence>MVFHAEHPEGMAPGDEAIMHRSLLKGKACCQGISLMT</sequence>
<dbReference type="STRING" id="1109412.BN1221_01304c"/>
<accession>A0A0G4JT25</accession>
<proteinExistence type="predicted"/>
<name>A0A0G4JT25_9GAMM</name>
<dbReference type="Proteomes" id="UP000044377">
    <property type="component" value="Unassembled WGS sequence"/>
</dbReference>
<protein>
    <submittedName>
        <fullName evidence="1">Uncharacterized protein</fullName>
    </submittedName>
</protein>
<dbReference type="EMBL" id="CGIG01000001">
    <property type="protein sequence ID" value="CPR15073.1"/>
    <property type="molecule type" value="Genomic_DNA"/>
</dbReference>
<gene>
    <name evidence="1" type="ORF">BN1221_01304c</name>
</gene>
<dbReference type="AlphaFoldDB" id="A0A0G4JT25"/>
<evidence type="ECO:0000313" key="1">
    <source>
        <dbReference type="EMBL" id="CPR15073.1"/>
    </source>
</evidence>